<dbReference type="Proteomes" id="UP000183190">
    <property type="component" value="Unassembled WGS sequence"/>
</dbReference>
<feature type="binding site" evidence="5">
    <location>
        <position position="44"/>
    </location>
    <ligand>
        <name>phosphate</name>
        <dbReference type="ChEBI" id="CHEBI:43474"/>
        <note>ligand shared between dimeric partners</note>
    </ligand>
</feature>
<dbReference type="HAMAP" id="MF_01627">
    <property type="entry name" value="Pur_nucleosid_phosp"/>
    <property type="match status" value="1"/>
</dbReference>
<organism evidence="7 8">
    <name type="scientific">Ruminococcus flavefaciens</name>
    <dbReference type="NCBI Taxonomy" id="1265"/>
    <lineage>
        <taxon>Bacteria</taxon>
        <taxon>Bacillati</taxon>
        <taxon>Bacillota</taxon>
        <taxon>Clostridia</taxon>
        <taxon>Eubacteriales</taxon>
        <taxon>Oscillospiraceae</taxon>
        <taxon>Ruminococcus</taxon>
    </lineage>
</organism>
<evidence type="ECO:0000313" key="7">
    <source>
        <dbReference type="EMBL" id="SEH55810.1"/>
    </source>
</evidence>
<evidence type="ECO:0000259" key="6">
    <source>
        <dbReference type="Pfam" id="PF01048"/>
    </source>
</evidence>
<comment type="similarity">
    <text evidence="1 5">Belongs to the PNP/UDP phosphorylase family.</text>
</comment>
<dbReference type="AlphaFoldDB" id="A0A1H6J883"/>
<protein>
    <recommendedName>
        <fullName evidence="5">Purine nucleoside phosphorylase DeoD-type</fullName>
        <shortName evidence="5">PNP</shortName>
        <ecNumber evidence="5">2.4.2.1</ecNumber>
    </recommendedName>
</protein>
<dbReference type="NCBIfam" id="NF004489">
    <property type="entry name" value="PRK05819.1"/>
    <property type="match status" value="1"/>
</dbReference>
<dbReference type="PANTHER" id="PTHR43691">
    <property type="entry name" value="URIDINE PHOSPHORYLASE"/>
    <property type="match status" value="1"/>
</dbReference>
<name>A0A1H6J883_RUMFL</name>
<dbReference type="GO" id="GO:0004731">
    <property type="term" value="F:purine-nucleoside phosphorylase activity"/>
    <property type="evidence" value="ECO:0007669"/>
    <property type="project" value="UniProtKB-UniRule"/>
</dbReference>
<dbReference type="PROSITE" id="PS01232">
    <property type="entry name" value="PNP_UDP_1"/>
    <property type="match status" value="1"/>
</dbReference>
<evidence type="ECO:0000256" key="4">
    <source>
        <dbReference type="ARBA" id="ARBA00048447"/>
    </source>
</evidence>
<reference evidence="7 8" key="1">
    <citation type="submission" date="2016-10" db="EMBL/GenBank/DDBJ databases">
        <authorList>
            <person name="de Groot N.N."/>
        </authorList>
    </citation>
    <scope>NUCLEOTIDE SEQUENCE [LARGE SCALE GENOMIC DNA]</scope>
    <source>
        <strain evidence="7 8">YAD2003</strain>
    </source>
</reference>
<feature type="binding site" description="in other chain" evidence="5">
    <location>
        <begin position="203"/>
        <end position="204"/>
    </location>
    <ligand>
        <name>a purine D-ribonucleoside</name>
        <dbReference type="ChEBI" id="CHEBI:142355"/>
        <note>ligand shared between dimeric partners</note>
    </ligand>
</feature>
<dbReference type="InterPro" id="IPR018016">
    <property type="entry name" value="Nucleoside_phosphorylase_CS"/>
</dbReference>
<dbReference type="InterPro" id="IPR000845">
    <property type="entry name" value="Nucleoside_phosphorylase_d"/>
</dbReference>
<dbReference type="GO" id="GO:0042278">
    <property type="term" value="P:purine nucleoside metabolic process"/>
    <property type="evidence" value="ECO:0007669"/>
    <property type="project" value="UniProtKB-UniRule"/>
</dbReference>
<dbReference type="EC" id="2.4.2.1" evidence="5"/>
<sequence length="236" mass="25338">MPTPHNNAKKGDIAKTVLMPGDPLRAKFIAENYLENPVCYNEVRGMLGYTGTYKGVPVSVQGSGMGMPSIGIYSWELFNEYGVENIIRVGTAGAVADSVQLRDVVIGMSASTNSAYASQYRLPGTYAPTASWSLLSAAVKAAEAKGSSFHVGNILSSDTFYDDADSLADWQKMNVLAIEMEAAALYMNAARAGKNALCILTVSDCPLKGLSTTAEERQTTFRDMMEIALETAYSLK</sequence>
<dbReference type="Pfam" id="PF01048">
    <property type="entry name" value="PNP_UDP_1"/>
    <property type="match status" value="1"/>
</dbReference>
<dbReference type="GO" id="GO:0004850">
    <property type="term" value="F:uridine phosphorylase activity"/>
    <property type="evidence" value="ECO:0007669"/>
    <property type="project" value="UniProtKB-EC"/>
</dbReference>
<comment type="catalytic activity">
    <reaction evidence="5">
        <text>a purine 2'-deoxy-D-ribonucleoside + phosphate = a purine nucleobase + 2-deoxy-alpha-D-ribose 1-phosphate</text>
        <dbReference type="Rhea" id="RHEA:36431"/>
        <dbReference type="ChEBI" id="CHEBI:26386"/>
        <dbReference type="ChEBI" id="CHEBI:43474"/>
        <dbReference type="ChEBI" id="CHEBI:57259"/>
        <dbReference type="ChEBI" id="CHEBI:142361"/>
        <dbReference type="EC" id="2.4.2.1"/>
    </reaction>
</comment>
<feature type="binding site" description="in other chain" evidence="5">
    <location>
        <position position="25"/>
    </location>
    <ligand>
        <name>phosphate</name>
        <dbReference type="ChEBI" id="CHEBI:43474"/>
        <note>ligand shared between dimeric partners</note>
    </ligand>
</feature>
<evidence type="ECO:0000313" key="8">
    <source>
        <dbReference type="Proteomes" id="UP000183190"/>
    </source>
</evidence>
<comment type="function">
    <text evidence="5">Catalyzes the reversible phosphorolytic breakdown of the N-glycosidic bond in the beta-(deoxy)ribonucleoside molecules, with the formation of the corresponding free purine bases and pentose-1-phosphate.</text>
</comment>
<evidence type="ECO:0000256" key="1">
    <source>
        <dbReference type="ARBA" id="ARBA00010456"/>
    </source>
</evidence>
<comment type="catalytic activity">
    <reaction evidence="4">
        <text>uridine + phosphate = alpha-D-ribose 1-phosphate + uracil</text>
        <dbReference type="Rhea" id="RHEA:24388"/>
        <dbReference type="ChEBI" id="CHEBI:16704"/>
        <dbReference type="ChEBI" id="CHEBI:17568"/>
        <dbReference type="ChEBI" id="CHEBI:43474"/>
        <dbReference type="ChEBI" id="CHEBI:57720"/>
        <dbReference type="EC" id="2.4.2.3"/>
    </reaction>
</comment>
<feature type="binding site" description="in other chain" evidence="5">
    <location>
        <begin position="179"/>
        <end position="181"/>
    </location>
    <ligand>
        <name>a purine D-ribonucleoside</name>
        <dbReference type="ChEBI" id="CHEBI:142355"/>
        <note>ligand shared between dimeric partners</note>
    </ligand>
</feature>
<comment type="catalytic activity">
    <reaction evidence="5">
        <text>a purine D-ribonucleoside + phosphate = a purine nucleobase + alpha-D-ribose 1-phosphate</text>
        <dbReference type="Rhea" id="RHEA:19805"/>
        <dbReference type="ChEBI" id="CHEBI:26386"/>
        <dbReference type="ChEBI" id="CHEBI:43474"/>
        <dbReference type="ChEBI" id="CHEBI:57720"/>
        <dbReference type="ChEBI" id="CHEBI:142355"/>
        <dbReference type="EC" id="2.4.2.1"/>
    </reaction>
</comment>
<comment type="subunit">
    <text evidence="5">Homohexamer; trimer of homodimers.</text>
</comment>
<dbReference type="OrthoDB" id="9782889at2"/>
<gene>
    <name evidence="5" type="primary">deoD</name>
    <name evidence="7" type="ORF">SAMN02910265_01425</name>
</gene>
<feature type="binding site" description="in other chain" evidence="5">
    <location>
        <position position="21"/>
    </location>
    <ligand>
        <name>phosphate</name>
        <dbReference type="ChEBI" id="CHEBI:43474"/>
        <note>ligand shared between dimeric partners</note>
    </ligand>
</feature>
<feature type="binding site" evidence="5">
    <location>
        <position position="5"/>
    </location>
    <ligand>
        <name>a purine D-ribonucleoside</name>
        <dbReference type="ChEBI" id="CHEBI:142355"/>
        <note>ligand shared between dimeric partners</note>
    </ligand>
</feature>
<accession>A0A1H6J883</accession>
<feature type="binding site" description="in other chain" evidence="5">
    <location>
        <begin position="88"/>
        <end position="91"/>
    </location>
    <ligand>
        <name>phosphate</name>
        <dbReference type="ChEBI" id="CHEBI:43474"/>
        <note>ligand shared between dimeric partners</note>
    </ligand>
</feature>
<keyword evidence="3 5" id="KW-0808">Transferase</keyword>
<dbReference type="Gene3D" id="3.40.50.1580">
    <property type="entry name" value="Nucleoside phosphorylase domain"/>
    <property type="match status" value="1"/>
</dbReference>
<dbReference type="SUPFAM" id="SSF53167">
    <property type="entry name" value="Purine and uridine phosphorylases"/>
    <property type="match status" value="1"/>
</dbReference>
<feature type="site" description="Important for catalytic activity" evidence="5">
    <location>
        <position position="217"/>
    </location>
</feature>
<dbReference type="NCBIfam" id="TIGR00107">
    <property type="entry name" value="deoD"/>
    <property type="match status" value="1"/>
</dbReference>
<dbReference type="GO" id="GO:0005829">
    <property type="term" value="C:cytosol"/>
    <property type="evidence" value="ECO:0007669"/>
    <property type="project" value="TreeGrafter"/>
</dbReference>
<dbReference type="PANTHER" id="PTHR43691:SF11">
    <property type="entry name" value="FI09636P-RELATED"/>
    <property type="match status" value="1"/>
</dbReference>
<dbReference type="RefSeq" id="WP_074715824.1">
    <property type="nucleotide sequence ID" value="NZ_FNWV01000004.1"/>
</dbReference>
<evidence type="ECO:0000256" key="3">
    <source>
        <dbReference type="ARBA" id="ARBA00022679"/>
    </source>
</evidence>
<feature type="active site" description="Proton donor" evidence="5">
    <location>
        <position position="204"/>
    </location>
</feature>
<dbReference type="CDD" id="cd09006">
    <property type="entry name" value="PNP_EcPNPI-like"/>
    <property type="match status" value="1"/>
</dbReference>
<evidence type="ECO:0000256" key="2">
    <source>
        <dbReference type="ARBA" id="ARBA00022676"/>
    </source>
</evidence>
<dbReference type="InterPro" id="IPR035994">
    <property type="entry name" value="Nucleoside_phosphorylase_sf"/>
</dbReference>
<dbReference type="GO" id="GO:0006218">
    <property type="term" value="P:uridine catabolic process"/>
    <property type="evidence" value="ECO:0007669"/>
    <property type="project" value="TreeGrafter"/>
</dbReference>
<evidence type="ECO:0000256" key="5">
    <source>
        <dbReference type="HAMAP-Rule" id="MF_01627"/>
    </source>
</evidence>
<proteinExistence type="inferred from homology"/>
<keyword evidence="2 5" id="KW-0328">Glycosyltransferase</keyword>
<dbReference type="InterPro" id="IPR004402">
    <property type="entry name" value="DeoD-type"/>
</dbReference>
<dbReference type="EMBL" id="FNWV01000004">
    <property type="protein sequence ID" value="SEH55810.1"/>
    <property type="molecule type" value="Genomic_DNA"/>
</dbReference>
<feature type="domain" description="Nucleoside phosphorylase" evidence="6">
    <location>
        <begin position="16"/>
        <end position="232"/>
    </location>
</feature>